<feature type="transmembrane region" description="Helical" evidence="1">
    <location>
        <begin position="20"/>
        <end position="41"/>
    </location>
</feature>
<keyword evidence="1" id="KW-1133">Transmembrane helix</keyword>
<dbReference type="RefSeq" id="WP_135962967.1">
    <property type="nucleotide sequence ID" value="NZ_SRXT01000002.1"/>
</dbReference>
<feature type="transmembrane region" description="Helical" evidence="1">
    <location>
        <begin position="104"/>
        <end position="127"/>
    </location>
</feature>
<accession>A0A4V3QZQ3</accession>
<comment type="caution">
    <text evidence="2">The sequence shown here is derived from an EMBL/GenBank/DDBJ whole genome shotgun (WGS) entry which is preliminary data.</text>
</comment>
<feature type="transmembrane region" description="Helical" evidence="1">
    <location>
        <begin position="291"/>
        <end position="315"/>
    </location>
</feature>
<evidence type="ECO:0000256" key="1">
    <source>
        <dbReference type="SAM" id="Phobius"/>
    </source>
</evidence>
<feature type="transmembrane region" description="Helical" evidence="1">
    <location>
        <begin position="239"/>
        <end position="267"/>
    </location>
</feature>
<dbReference type="EMBL" id="SRXT01000002">
    <property type="protein sequence ID" value="TGX55072.1"/>
    <property type="molecule type" value="Genomic_DNA"/>
</dbReference>
<name>A0A4V3QZQ3_9SPHN</name>
<dbReference type="Pfam" id="PF05987">
    <property type="entry name" value="DUF898"/>
    <property type="match status" value="1"/>
</dbReference>
<evidence type="ECO:0000313" key="3">
    <source>
        <dbReference type="Proteomes" id="UP000306147"/>
    </source>
</evidence>
<evidence type="ECO:0000313" key="2">
    <source>
        <dbReference type="EMBL" id="TGX55072.1"/>
    </source>
</evidence>
<proteinExistence type="predicted"/>
<feature type="transmembrane region" description="Helical" evidence="1">
    <location>
        <begin position="206"/>
        <end position="227"/>
    </location>
</feature>
<organism evidence="2 3">
    <name type="scientific">Sphingomonas gei</name>
    <dbReference type="NCBI Taxonomy" id="1395960"/>
    <lineage>
        <taxon>Bacteria</taxon>
        <taxon>Pseudomonadati</taxon>
        <taxon>Pseudomonadota</taxon>
        <taxon>Alphaproteobacteria</taxon>
        <taxon>Sphingomonadales</taxon>
        <taxon>Sphingomonadaceae</taxon>
        <taxon>Sphingomonas</taxon>
    </lineage>
</organism>
<sequence length="359" mass="40477">MDQETPNARAFEFAGNWREFAPIAFTNLLLTIVTLGIYTFWARTRERRYLWSHTRFIDDRLEWTGTGLELFIGYVVAILLFFVPLALLQFAIQALAIRGQDGAAALLFVVLYVAILYMVGLAIYRAMRYRLSRTYWHGIRGGSDDQGFGYAVSHLWKTIVGSMALGLLVPWAMVNLWNERWNRMSFGSYQFESGARVTGAVIGRYLLYYLVPILLFVGIAVGAYFFGPALSGSAQQMQVSLIIIGVLLYIGFFVVLGLIAVTFYAAYFREVVGNLSLGGLEFEFGARTKDWLILFVVNVLLVVGTLGIGTIFIGYRNWAFFVRHMQAYGMLDLDEFNQSTTREPKQGEGLLDAFDVGAF</sequence>
<protein>
    <submittedName>
        <fullName evidence="2">DUF898 domain-containing protein</fullName>
    </submittedName>
</protein>
<keyword evidence="1" id="KW-0812">Transmembrane</keyword>
<dbReference type="OrthoDB" id="7462354at2"/>
<dbReference type="AlphaFoldDB" id="A0A4V3QZQ3"/>
<gene>
    <name evidence="2" type="ORF">E5A73_06470</name>
</gene>
<keyword evidence="1" id="KW-0472">Membrane</keyword>
<feature type="transmembrane region" description="Helical" evidence="1">
    <location>
        <begin position="70"/>
        <end position="92"/>
    </location>
</feature>
<dbReference type="InterPro" id="IPR010295">
    <property type="entry name" value="DUF898"/>
</dbReference>
<keyword evidence="3" id="KW-1185">Reference proteome</keyword>
<dbReference type="Proteomes" id="UP000306147">
    <property type="component" value="Unassembled WGS sequence"/>
</dbReference>
<reference evidence="2 3" key="1">
    <citation type="submission" date="2019-04" db="EMBL/GenBank/DDBJ databases">
        <title>Sphingomonas psychrotolerans sp. nov., isolated from soil in the Tianshan Mountains, Xinjiang, China.</title>
        <authorList>
            <person name="Luo Y."/>
            <person name="Sheng H."/>
        </authorList>
    </citation>
    <scope>NUCLEOTIDE SEQUENCE [LARGE SCALE GENOMIC DNA]</scope>
    <source>
        <strain evidence="2 3">ZFGT-11</strain>
    </source>
</reference>